<reference evidence="2" key="1">
    <citation type="submission" date="2021-09" db="EMBL/GenBank/DDBJ databases">
        <authorList>
            <person name="Martin H S."/>
        </authorList>
    </citation>
    <scope>NUCLEOTIDE SEQUENCE</scope>
</reference>
<evidence type="ECO:0000313" key="3">
    <source>
        <dbReference type="Proteomes" id="UP000789524"/>
    </source>
</evidence>
<dbReference type="GO" id="GO:0005739">
    <property type="term" value="C:mitochondrion"/>
    <property type="evidence" value="ECO:0007669"/>
    <property type="project" value="InterPro"/>
</dbReference>
<evidence type="ECO:0000256" key="1">
    <source>
        <dbReference type="SAM" id="MobiDB-lite"/>
    </source>
</evidence>
<dbReference type="AlphaFoldDB" id="A0A8J2VW13"/>
<evidence type="ECO:0000313" key="2">
    <source>
        <dbReference type="EMBL" id="CAG9581316.1"/>
    </source>
</evidence>
<feature type="compositionally biased region" description="Low complexity" evidence="1">
    <location>
        <begin position="39"/>
        <end position="55"/>
    </location>
</feature>
<protein>
    <submittedName>
        <fullName evidence="2">(African queen) hypothetical protein</fullName>
    </submittedName>
</protein>
<comment type="caution">
    <text evidence="2">The sequence shown here is derived from an EMBL/GenBank/DDBJ whole genome shotgun (WGS) entry which is preliminary data.</text>
</comment>
<proteinExistence type="predicted"/>
<accession>A0A8J2VW13</accession>
<dbReference type="Pfam" id="PF15880">
    <property type="entry name" value="NDUFV3"/>
    <property type="match status" value="1"/>
</dbReference>
<keyword evidence="3" id="KW-1185">Reference proteome</keyword>
<name>A0A8J2VW13_9NEOP</name>
<dbReference type="InterPro" id="IPR026193">
    <property type="entry name" value="NDUFV3"/>
</dbReference>
<dbReference type="EMBL" id="CAKASE010000080">
    <property type="protein sequence ID" value="CAG9581316.1"/>
    <property type="molecule type" value="Genomic_DNA"/>
</dbReference>
<dbReference type="Proteomes" id="UP000789524">
    <property type="component" value="Unassembled WGS sequence"/>
</dbReference>
<dbReference type="GO" id="GO:0045271">
    <property type="term" value="C:respiratory chain complex I"/>
    <property type="evidence" value="ECO:0007669"/>
    <property type="project" value="InterPro"/>
</dbReference>
<organism evidence="2 3">
    <name type="scientific">Danaus chrysippus</name>
    <name type="common">African queen</name>
    <dbReference type="NCBI Taxonomy" id="151541"/>
    <lineage>
        <taxon>Eukaryota</taxon>
        <taxon>Metazoa</taxon>
        <taxon>Ecdysozoa</taxon>
        <taxon>Arthropoda</taxon>
        <taxon>Hexapoda</taxon>
        <taxon>Insecta</taxon>
        <taxon>Pterygota</taxon>
        <taxon>Neoptera</taxon>
        <taxon>Endopterygota</taxon>
        <taxon>Lepidoptera</taxon>
        <taxon>Glossata</taxon>
        <taxon>Ditrysia</taxon>
        <taxon>Papilionoidea</taxon>
        <taxon>Nymphalidae</taxon>
        <taxon>Danainae</taxon>
        <taxon>Danaini</taxon>
        <taxon>Danaina</taxon>
        <taxon>Danaus</taxon>
        <taxon>Anosia</taxon>
    </lineage>
</organism>
<gene>
    <name evidence="2" type="ORF">DCHRY22_LOCUS13948</name>
</gene>
<sequence length="146" mass="16354">MKMATISKLIRYTVQSNKCIRLSQRNRSDACGESQNKDSCGSSESTGSSSGGSSNHPPPSSMARYDCRKFGHNLPMDSVMPNFETLPCIPTGIFRNTFGEILGNGAAKCSYYQNPEYFSFHHMTFYDMHMILRCYRLPSPATGRKK</sequence>
<dbReference type="OrthoDB" id="6161911at2759"/>
<feature type="region of interest" description="Disordered" evidence="1">
    <location>
        <begin position="29"/>
        <end position="63"/>
    </location>
</feature>